<dbReference type="CDD" id="cd07377">
    <property type="entry name" value="WHTH_GntR"/>
    <property type="match status" value="1"/>
</dbReference>
<proteinExistence type="inferred from homology"/>
<dbReference type="Proteomes" id="UP000243073">
    <property type="component" value="Unassembled WGS sequence"/>
</dbReference>
<dbReference type="Pfam" id="PF00155">
    <property type="entry name" value="Aminotran_1_2"/>
    <property type="match status" value="1"/>
</dbReference>
<feature type="domain" description="HTH gntR-type" evidence="6">
    <location>
        <begin position="13"/>
        <end position="81"/>
    </location>
</feature>
<dbReference type="SUPFAM" id="SSF46785">
    <property type="entry name" value="Winged helix' DNA-binding domain"/>
    <property type="match status" value="1"/>
</dbReference>
<keyword evidence="7" id="KW-0032">Aminotransferase</keyword>
<dbReference type="RefSeq" id="WP_071471950.1">
    <property type="nucleotide sequence ID" value="NZ_MDKE01000011.1"/>
</dbReference>
<evidence type="ECO:0000256" key="3">
    <source>
        <dbReference type="ARBA" id="ARBA00023015"/>
    </source>
</evidence>
<gene>
    <name evidence="7" type="ORF">BFR47_00235</name>
</gene>
<keyword evidence="7" id="KW-0808">Transferase</keyword>
<dbReference type="InterPro" id="IPR036388">
    <property type="entry name" value="WH-like_DNA-bd_sf"/>
</dbReference>
<dbReference type="OrthoDB" id="9808770at2"/>
<keyword evidence="5" id="KW-0804">Transcription</keyword>
<dbReference type="PROSITE" id="PS50949">
    <property type="entry name" value="HTH_GNTR"/>
    <property type="match status" value="1"/>
</dbReference>
<dbReference type="Gene3D" id="1.10.10.10">
    <property type="entry name" value="Winged helix-like DNA-binding domain superfamily/Winged helix DNA-binding domain"/>
    <property type="match status" value="1"/>
</dbReference>
<dbReference type="PANTHER" id="PTHR46577:SF1">
    <property type="entry name" value="HTH-TYPE TRANSCRIPTIONAL REGULATORY PROTEIN GABR"/>
    <property type="match status" value="1"/>
</dbReference>
<dbReference type="SUPFAM" id="SSF53383">
    <property type="entry name" value="PLP-dependent transferases"/>
    <property type="match status" value="1"/>
</dbReference>
<dbReference type="STRING" id="1414654.BFR47_00235"/>
<dbReference type="InterPro" id="IPR051446">
    <property type="entry name" value="HTH_trans_reg/aminotransferase"/>
</dbReference>
<dbReference type="AlphaFoldDB" id="A0A1J4QFE2"/>
<dbReference type="InterPro" id="IPR036390">
    <property type="entry name" value="WH_DNA-bd_sf"/>
</dbReference>
<dbReference type="Gene3D" id="3.40.640.10">
    <property type="entry name" value="Type I PLP-dependent aspartate aminotransferase-like (Major domain)"/>
    <property type="match status" value="1"/>
</dbReference>
<keyword evidence="3" id="KW-0805">Transcription regulation</keyword>
<accession>A0A1J4QFE2</accession>
<keyword evidence="4" id="KW-0238">DNA-binding</keyword>
<evidence type="ECO:0000256" key="5">
    <source>
        <dbReference type="ARBA" id="ARBA00023163"/>
    </source>
</evidence>
<name>A0A1J4QFE2_9GAMM</name>
<dbReference type="SMART" id="SM00345">
    <property type="entry name" value="HTH_GNTR"/>
    <property type="match status" value="1"/>
</dbReference>
<protein>
    <submittedName>
        <fullName evidence="7">2-aminoadipate aminotransferase</fullName>
    </submittedName>
</protein>
<evidence type="ECO:0000313" key="8">
    <source>
        <dbReference type="Proteomes" id="UP000243073"/>
    </source>
</evidence>
<evidence type="ECO:0000313" key="7">
    <source>
        <dbReference type="EMBL" id="OIN12175.1"/>
    </source>
</evidence>
<dbReference type="CDD" id="cd00609">
    <property type="entry name" value="AAT_like"/>
    <property type="match status" value="1"/>
</dbReference>
<dbReference type="InterPro" id="IPR004839">
    <property type="entry name" value="Aminotransferase_I/II_large"/>
</dbReference>
<dbReference type="EMBL" id="MDKE01000011">
    <property type="protein sequence ID" value="OIN12175.1"/>
    <property type="molecule type" value="Genomic_DNA"/>
</dbReference>
<dbReference type="InterPro" id="IPR015421">
    <property type="entry name" value="PyrdxlP-dep_Trfase_major"/>
</dbReference>
<reference evidence="7 8" key="1">
    <citation type="submission" date="2016-07" db="EMBL/GenBank/DDBJ databases">
        <title>Draft Genome Sequence of Oceanisphaera psychrotolerans, isolated from coastal sediment samples.</title>
        <authorList>
            <person name="Zhuo S."/>
            <person name="Ruan Z."/>
        </authorList>
    </citation>
    <scope>NUCLEOTIDE SEQUENCE [LARGE SCALE GENOMIC DNA]</scope>
    <source>
        <strain evidence="7 8">LAM-WHM-ZC</strain>
    </source>
</reference>
<dbReference type="PANTHER" id="PTHR46577">
    <property type="entry name" value="HTH-TYPE TRANSCRIPTIONAL REGULATORY PROTEIN GABR"/>
    <property type="match status" value="1"/>
</dbReference>
<dbReference type="GO" id="GO:0030170">
    <property type="term" value="F:pyridoxal phosphate binding"/>
    <property type="evidence" value="ECO:0007669"/>
    <property type="project" value="InterPro"/>
</dbReference>
<sequence length="495" mass="55288">MSALFHLDRDSQATLQQQVREHLVSAILGGFLPKDKPLPSCRSLAKNLNVARNTIVLVYDELVSDGYLTSRERSGYYVNPQFTTGGIEANKTIPATPADTEVVKVDWRQRLKVHPGHQPNASQSHSWQSYRYPFVYGQLDTSLFPIDNWRKCWRDAVSVQAIRDWSSDRYDSDDPLLIEQLQKRILPSRGIQANNDEILITVGSQQAIYLLAQLLLDNSSCFGIEDPGYVSAGHIARVFGARVKSLQVDPDGLVVDEQLNECDAIYLTPSHQCPTTVTMPLARRLALLEEAQRQDFIVIEDDYEMEMNFDTHPTPALKSLDQAERVLYIGSLSKTLAPGLRMGFLVGPKALIQEVRNLRQLMLRHPPLNNQRAVALFLAQGYHDALLRKLARVFQERGECLARALEAYLPDCRSSAISGSSCWLELPAGMDAGQLKQKAAHEGLLLISADSYHFGSHLPKNYLKIGLSAIPLEKIEPGIKLLARIKAQLQAETAA</sequence>
<dbReference type="Pfam" id="PF00392">
    <property type="entry name" value="GntR"/>
    <property type="match status" value="1"/>
</dbReference>
<dbReference type="InterPro" id="IPR015424">
    <property type="entry name" value="PyrdxlP-dep_Trfase"/>
</dbReference>
<dbReference type="GO" id="GO:0003677">
    <property type="term" value="F:DNA binding"/>
    <property type="evidence" value="ECO:0007669"/>
    <property type="project" value="UniProtKB-KW"/>
</dbReference>
<comment type="similarity">
    <text evidence="1">In the C-terminal section; belongs to the class-I pyridoxal-phosphate-dependent aminotransferase family.</text>
</comment>
<evidence type="ECO:0000259" key="6">
    <source>
        <dbReference type="PROSITE" id="PS50949"/>
    </source>
</evidence>
<comment type="caution">
    <text evidence="7">The sequence shown here is derived from an EMBL/GenBank/DDBJ whole genome shotgun (WGS) entry which is preliminary data.</text>
</comment>
<evidence type="ECO:0000256" key="4">
    <source>
        <dbReference type="ARBA" id="ARBA00023125"/>
    </source>
</evidence>
<keyword evidence="8" id="KW-1185">Reference proteome</keyword>
<dbReference type="GO" id="GO:0008483">
    <property type="term" value="F:transaminase activity"/>
    <property type="evidence" value="ECO:0007669"/>
    <property type="project" value="UniProtKB-KW"/>
</dbReference>
<dbReference type="GO" id="GO:0003700">
    <property type="term" value="F:DNA-binding transcription factor activity"/>
    <property type="evidence" value="ECO:0007669"/>
    <property type="project" value="InterPro"/>
</dbReference>
<organism evidence="7 8">
    <name type="scientific">Oceanisphaera psychrotolerans</name>
    <dbReference type="NCBI Taxonomy" id="1414654"/>
    <lineage>
        <taxon>Bacteria</taxon>
        <taxon>Pseudomonadati</taxon>
        <taxon>Pseudomonadota</taxon>
        <taxon>Gammaproteobacteria</taxon>
        <taxon>Aeromonadales</taxon>
        <taxon>Aeromonadaceae</taxon>
        <taxon>Oceanisphaera</taxon>
    </lineage>
</organism>
<evidence type="ECO:0000256" key="2">
    <source>
        <dbReference type="ARBA" id="ARBA00022898"/>
    </source>
</evidence>
<dbReference type="InterPro" id="IPR000524">
    <property type="entry name" value="Tscrpt_reg_HTH_GntR"/>
</dbReference>
<keyword evidence="2" id="KW-0663">Pyridoxal phosphate</keyword>
<evidence type="ECO:0000256" key="1">
    <source>
        <dbReference type="ARBA" id="ARBA00005384"/>
    </source>
</evidence>